<evidence type="ECO:0000313" key="13">
    <source>
        <dbReference type="EMBL" id="MSU02692.1"/>
    </source>
</evidence>
<dbReference type="InterPro" id="IPR002550">
    <property type="entry name" value="CNNM"/>
</dbReference>
<feature type="transmembrane region" description="Helical" evidence="10">
    <location>
        <begin position="94"/>
        <end position="112"/>
    </location>
</feature>
<organism evidence="13 14">
    <name type="scientific">Tissierella pigra</name>
    <dbReference type="NCBI Taxonomy" id="2607614"/>
    <lineage>
        <taxon>Bacteria</taxon>
        <taxon>Bacillati</taxon>
        <taxon>Bacillota</taxon>
        <taxon>Tissierellia</taxon>
        <taxon>Tissierellales</taxon>
        <taxon>Tissierellaceae</taxon>
        <taxon>Tissierella</taxon>
    </lineage>
</organism>
<dbReference type="PROSITE" id="PS51846">
    <property type="entry name" value="CNNM"/>
    <property type="match status" value="1"/>
</dbReference>
<dbReference type="EMBL" id="VUNQ01000040">
    <property type="protein sequence ID" value="MSU02692.1"/>
    <property type="molecule type" value="Genomic_DNA"/>
</dbReference>
<dbReference type="InterPro" id="IPR016169">
    <property type="entry name" value="FAD-bd_PCMH_sub2"/>
</dbReference>
<sequence length="416" mass="46571">MVLSGDLVGQIIVLFILVGFSAFFSASETALISLSKIRLRKMVEDNEKNAKLINKLVDNPNRLLGAILIGNNIANIGASALATSIAVDIYGSKGPLISTIVMTISILIFGEVTPKSLAAQNSESTSVKVAKPINLITIVLMPLITVLTFITNGLVKLLGGTTNSNQPLITEEELKTIVNVSLEEGVLEGDERQMIYNVFEFGDSQAKDVMTPRTNMAVVNVNSTYEELLEFLKEENFSRIPVYEEDIDDIIGIMHVKELILYLDHKDNFNLRDIIRPAYFTHEFKSTAELFDDMRLKRIPVAIILDEYGGTAGMVTTEDLVEEIVGEIKDEYDEEHEEIEVIREDEYLVDGSTKLDLLNEMIGTSIESEDFDSIGGFIIGILDRFPEEYETIEYENIKFIIENVDKNRIEKVRILT</sequence>
<dbReference type="SUPFAM" id="SSF54631">
    <property type="entry name" value="CBS-domain pair"/>
    <property type="match status" value="1"/>
</dbReference>
<name>A0A6N7XPE0_9FIRM</name>
<dbReference type="PANTHER" id="PTHR22777">
    <property type="entry name" value="HEMOLYSIN-RELATED"/>
    <property type="match status" value="1"/>
</dbReference>
<keyword evidence="7 9" id="KW-0472">Membrane</keyword>
<protein>
    <submittedName>
        <fullName evidence="13">HlyC/CorC family transporter</fullName>
    </submittedName>
</protein>
<evidence type="ECO:0000256" key="1">
    <source>
        <dbReference type="ARBA" id="ARBA00004141"/>
    </source>
</evidence>
<dbReference type="Pfam" id="PF01595">
    <property type="entry name" value="CNNM"/>
    <property type="match status" value="1"/>
</dbReference>
<evidence type="ECO:0000256" key="10">
    <source>
        <dbReference type="SAM" id="Phobius"/>
    </source>
</evidence>
<dbReference type="GO" id="GO:0050660">
    <property type="term" value="F:flavin adenine dinucleotide binding"/>
    <property type="evidence" value="ECO:0007669"/>
    <property type="project" value="InterPro"/>
</dbReference>
<evidence type="ECO:0000313" key="14">
    <source>
        <dbReference type="Proteomes" id="UP000469523"/>
    </source>
</evidence>
<keyword evidence="14" id="KW-1185">Reference proteome</keyword>
<dbReference type="GO" id="GO:0005886">
    <property type="term" value="C:plasma membrane"/>
    <property type="evidence" value="ECO:0007669"/>
    <property type="project" value="TreeGrafter"/>
</dbReference>
<dbReference type="Gene3D" id="3.10.580.10">
    <property type="entry name" value="CBS-domain"/>
    <property type="match status" value="1"/>
</dbReference>
<comment type="subcellular location">
    <subcellularLocation>
        <location evidence="1">Membrane</location>
        <topology evidence="1">Multi-pass membrane protein</topology>
    </subcellularLocation>
</comment>
<dbReference type="Gene3D" id="3.30.465.10">
    <property type="match status" value="1"/>
</dbReference>
<dbReference type="AlphaFoldDB" id="A0A6N7XPE0"/>
<evidence type="ECO:0000256" key="8">
    <source>
        <dbReference type="PROSITE-ProRule" id="PRU00703"/>
    </source>
</evidence>
<evidence type="ECO:0000256" key="5">
    <source>
        <dbReference type="ARBA" id="ARBA00022989"/>
    </source>
</evidence>
<keyword evidence="5 9" id="KW-1133">Transmembrane helix</keyword>
<proteinExistence type="inferred from homology"/>
<evidence type="ECO:0000256" key="3">
    <source>
        <dbReference type="ARBA" id="ARBA00022692"/>
    </source>
</evidence>
<feature type="transmembrane region" description="Helical" evidence="10">
    <location>
        <begin position="12"/>
        <end position="34"/>
    </location>
</feature>
<keyword evidence="4" id="KW-0677">Repeat</keyword>
<dbReference type="Proteomes" id="UP000469523">
    <property type="component" value="Unassembled WGS sequence"/>
</dbReference>
<reference evidence="13 14" key="1">
    <citation type="submission" date="2019-09" db="EMBL/GenBank/DDBJ databases">
        <title>In-depth cultivation of the pig gut microbiome towards novel bacterial diversity and tailored functional studies.</title>
        <authorList>
            <person name="Wylensek D."/>
            <person name="Hitch T.C.A."/>
            <person name="Clavel T."/>
        </authorList>
    </citation>
    <scope>NUCLEOTIDE SEQUENCE [LARGE SCALE GENOMIC DNA]</scope>
    <source>
        <strain evidence="13 14">WCA3-693-APC-4?</strain>
    </source>
</reference>
<dbReference type="CDD" id="cd04590">
    <property type="entry name" value="CBS_pair_CorC_HlyC_assoc"/>
    <property type="match status" value="1"/>
</dbReference>
<comment type="caution">
    <text evidence="13">The sequence shown here is derived from an EMBL/GenBank/DDBJ whole genome shotgun (WGS) entry which is preliminary data.</text>
</comment>
<evidence type="ECO:0000256" key="9">
    <source>
        <dbReference type="PROSITE-ProRule" id="PRU01193"/>
    </source>
</evidence>
<dbReference type="InterPro" id="IPR000644">
    <property type="entry name" value="CBS_dom"/>
</dbReference>
<dbReference type="InterPro" id="IPR036318">
    <property type="entry name" value="FAD-bd_PCMH-like_sf"/>
</dbReference>
<evidence type="ECO:0000256" key="4">
    <source>
        <dbReference type="ARBA" id="ARBA00022737"/>
    </source>
</evidence>
<dbReference type="InterPro" id="IPR046342">
    <property type="entry name" value="CBS_dom_sf"/>
</dbReference>
<dbReference type="InterPro" id="IPR005170">
    <property type="entry name" value="Transptr-assoc_dom"/>
</dbReference>
<evidence type="ECO:0000259" key="11">
    <source>
        <dbReference type="PROSITE" id="PS51371"/>
    </source>
</evidence>
<evidence type="ECO:0000256" key="6">
    <source>
        <dbReference type="ARBA" id="ARBA00023122"/>
    </source>
</evidence>
<dbReference type="FunFam" id="3.10.580.10:FF:000002">
    <property type="entry name" value="Magnesium/cobalt efflux protein CorC"/>
    <property type="match status" value="1"/>
</dbReference>
<feature type="transmembrane region" description="Helical" evidence="10">
    <location>
        <begin position="63"/>
        <end position="82"/>
    </location>
</feature>
<dbReference type="PROSITE" id="PS51371">
    <property type="entry name" value="CBS"/>
    <property type="match status" value="1"/>
</dbReference>
<dbReference type="PANTHER" id="PTHR22777:SF17">
    <property type="entry name" value="UPF0053 PROTEIN SLL0260"/>
    <property type="match status" value="1"/>
</dbReference>
<evidence type="ECO:0000256" key="2">
    <source>
        <dbReference type="ARBA" id="ARBA00006337"/>
    </source>
</evidence>
<feature type="domain" description="CNNM transmembrane" evidence="12">
    <location>
        <begin position="3"/>
        <end position="191"/>
    </location>
</feature>
<gene>
    <name evidence="13" type="ORF">FYJ83_14620</name>
</gene>
<accession>A0A6N7XPE0</accession>
<comment type="similarity">
    <text evidence="2">Belongs to the UPF0053 family.</text>
</comment>
<dbReference type="InterPro" id="IPR044751">
    <property type="entry name" value="Ion_transp-like_CBS"/>
</dbReference>
<evidence type="ECO:0000259" key="12">
    <source>
        <dbReference type="PROSITE" id="PS51846"/>
    </source>
</evidence>
<keyword evidence="3 9" id="KW-0812">Transmembrane</keyword>
<keyword evidence="6 8" id="KW-0129">CBS domain</keyword>
<feature type="transmembrane region" description="Helical" evidence="10">
    <location>
        <begin position="133"/>
        <end position="155"/>
    </location>
</feature>
<dbReference type="SUPFAM" id="SSF56176">
    <property type="entry name" value="FAD-binding/transporter-associated domain-like"/>
    <property type="match status" value="1"/>
</dbReference>
<dbReference type="SMART" id="SM01091">
    <property type="entry name" value="CorC_HlyC"/>
    <property type="match status" value="1"/>
</dbReference>
<dbReference type="Pfam" id="PF03471">
    <property type="entry name" value="CorC_HlyC"/>
    <property type="match status" value="1"/>
</dbReference>
<dbReference type="Pfam" id="PF00571">
    <property type="entry name" value="CBS"/>
    <property type="match status" value="2"/>
</dbReference>
<evidence type="ECO:0000256" key="7">
    <source>
        <dbReference type="ARBA" id="ARBA00023136"/>
    </source>
</evidence>
<feature type="domain" description="CBS" evidence="11">
    <location>
        <begin position="210"/>
        <end position="274"/>
    </location>
</feature>